<dbReference type="PANTHER" id="PTHR36847">
    <property type="entry name" value="AMIDOLIGASE ENZYME"/>
    <property type="match status" value="1"/>
</dbReference>
<reference evidence="1" key="2">
    <citation type="journal article" date="2023" name="IMA Fungus">
        <title>Comparative genomic study of the Penicillium genus elucidates a diverse pangenome and 15 lateral gene transfer events.</title>
        <authorList>
            <person name="Petersen C."/>
            <person name="Sorensen T."/>
            <person name="Nielsen M.R."/>
            <person name="Sondergaard T.E."/>
            <person name="Sorensen J.L."/>
            <person name="Fitzpatrick D.A."/>
            <person name="Frisvad J.C."/>
            <person name="Nielsen K.L."/>
        </authorList>
    </citation>
    <scope>NUCLEOTIDE SEQUENCE</scope>
    <source>
        <strain evidence="1">IBT 20477</strain>
    </source>
</reference>
<dbReference type="OrthoDB" id="5291055at2759"/>
<evidence type="ECO:0000313" key="1">
    <source>
        <dbReference type="EMBL" id="KAJ5201317.1"/>
    </source>
</evidence>
<proteinExistence type="predicted"/>
<dbReference type="Pfam" id="PF12224">
    <property type="entry name" value="Amidoligase_2"/>
    <property type="match status" value="1"/>
</dbReference>
<dbReference type="InterPro" id="IPR022025">
    <property type="entry name" value="Amidoligase_2"/>
</dbReference>
<accession>A0A9W9SWN7</accession>
<evidence type="ECO:0000313" key="2">
    <source>
        <dbReference type="Proteomes" id="UP001150942"/>
    </source>
</evidence>
<dbReference type="EMBL" id="JAPQKQ010000004">
    <property type="protein sequence ID" value="KAJ5201317.1"/>
    <property type="molecule type" value="Genomic_DNA"/>
</dbReference>
<keyword evidence="2" id="KW-1185">Reference proteome</keyword>
<protein>
    <submittedName>
        <fullName evidence="1">Amidoligase enzyme-domain-containing protein</fullName>
    </submittedName>
</protein>
<reference evidence="1" key="1">
    <citation type="submission" date="2022-11" db="EMBL/GenBank/DDBJ databases">
        <authorList>
            <person name="Petersen C."/>
        </authorList>
    </citation>
    <scope>NUCLEOTIDE SEQUENCE</scope>
    <source>
        <strain evidence="1">IBT 20477</strain>
    </source>
</reference>
<dbReference type="PANTHER" id="PTHR36847:SF1">
    <property type="entry name" value="AMIDOLIGASE ENZYME"/>
    <property type="match status" value="1"/>
</dbReference>
<dbReference type="AlphaFoldDB" id="A0A9W9SWN7"/>
<gene>
    <name evidence="1" type="ORF">N7449_006120</name>
</gene>
<dbReference type="Proteomes" id="UP001150942">
    <property type="component" value="Unassembled WGS sequence"/>
</dbReference>
<comment type="caution">
    <text evidence="1">The sequence shown here is derived from an EMBL/GenBank/DDBJ whole genome shotgun (WGS) entry which is preliminary data.</text>
</comment>
<name>A0A9W9SWN7_9EURO</name>
<organism evidence="1 2">
    <name type="scientific">Penicillium cf. viridicatum</name>
    <dbReference type="NCBI Taxonomy" id="2972119"/>
    <lineage>
        <taxon>Eukaryota</taxon>
        <taxon>Fungi</taxon>
        <taxon>Dikarya</taxon>
        <taxon>Ascomycota</taxon>
        <taxon>Pezizomycotina</taxon>
        <taxon>Eurotiomycetes</taxon>
        <taxon>Eurotiomycetidae</taxon>
        <taxon>Eurotiales</taxon>
        <taxon>Aspergillaceae</taxon>
        <taxon>Penicillium</taxon>
    </lineage>
</organism>
<sequence length="339" mass="39150">MEAGMRIGIELELLLQHRTKAKSEFTDLESFADYLVQHFHAARKPHPRIHNDIDGLYYGPEDSTEWSLTDDVTIIGNSEQYQGQWNLLLQSFFYQAQSPWRDQLRHMFRALNLVCKISTNPTCAVHVHISPPQGNPWSLRTLKSICRHILYFEPAILSIVPDYRRYNRYAASNYCDNARLKGKTFRRCLALIERCTNHVEIADLLNDGGRRYFTWNLTNLYYGGKSTIEFRQAPASNDEKSCLPWVEFVASFIHSSKMSASDTTFPRFSRDVQGLKKFLTSFELSGVNRGILESLFHKKSGAIEPRAMRELTVSEQAMLKVKESEGDRKNIVIKKLRSM</sequence>